<reference evidence="2" key="1">
    <citation type="journal article" date="2023" name="Front. Plant Sci.">
        <title>Chromosomal-level genome assembly of Melastoma candidum provides insights into trichome evolution.</title>
        <authorList>
            <person name="Zhong Y."/>
            <person name="Wu W."/>
            <person name="Sun C."/>
            <person name="Zou P."/>
            <person name="Liu Y."/>
            <person name="Dai S."/>
            <person name="Zhou R."/>
        </authorList>
    </citation>
    <scope>NUCLEOTIDE SEQUENCE [LARGE SCALE GENOMIC DNA]</scope>
</reference>
<proteinExistence type="predicted"/>
<keyword evidence="2" id="KW-1185">Reference proteome</keyword>
<comment type="caution">
    <text evidence="1">The sequence shown here is derived from an EMBL/GenBank/DDBJ whole genome shotgun (WGS) entry which is preliminary data.</text>
</comment>
<gene>
    <name evidence="1" type="ORF">MLD38_023277</name>
</gene>
<name>A0ACB9QQY0_9MYRT</name>
<organism evidence="1 2">
    <name type="scientific">Melastoma candidum</name>
    <dbReference type="NCBI Taxonomy" id="119954"/>
    <lineage>
        <taxon>Eukaryota</taxon>
        <taxon>Viridiplantae</taxon>
        <taxon>Streptophyta</taxon>
        <taxon>Embryophyta</taxon>
        <taxon>Tracheophyta</taxon>
        <taxon>Spermatophyta</taxon>
        <taxon>Magnoliopsida</taxon>
        <taxon>eudicotyledons</taxon>
        <taxon>Gunneridae</taxon>
        <taxon>Pentapetalae</taxon>
        <taxon>rosids</taxon>
        <taxon>malvids</taxon>
        <taxon>Myrtales</taxon>
        <taxon>Melastomataceae</taxon>
        <taxon>Melastomatoideae</taxon>
        <taxon>Melastomateae</taxon>
        <taxon>Melastoma</taxon>
    </lineage>
</organism>
<dbReference type="Proteomes" id="UP001057402">
    <property type="component" value="Chromosome 6"/>
</dbReference>
<protein>
    <submittedName>
        <fullName evidence="1">Uncharacterized protein</fullName>
    </submittedName>
</protein>
<evidence type="ECO:0000313" key="2">
    <source>
        <dbReference type="Proteomes" id="UP001057402"/>
    </source>
</evidence>
<dbReference type="EMBL" id="CM042885">
    <property type="protein sequence ID" value="KAI4367549.1"/>
    <property type="molecule type" value="Genomic_DNA"/>
</dbReference>
<accession>A0ACB9QQY0</accession>
<evidence type="ECO:0000313" key="1">
    <source>
        <dbReference type="EMBL" id="KAI4367549.1"/>
    </source>
</evidence>
<sequence>MPPKTISFFSLIFLLLLLLVHPSRSARPQPGFNTGATRHEENHGQVDGAEHGCEGIGEECLMRRTLAAQTDYIYTQEHNP</sequence>